<dbReference type="PANTHER" id="PTHR43727">
    <property type="entry name" value="DIAMINOPIMELATE DECARBOXYLASE"/>
    <property type="match status" value="1"/>
</dbReference>
<dbReference type="InterPro" id="IPR022644">
    <property type="entry name" value="De-COase2_N"/>
</dbReference>
<dbReference type="GO" id="GO:0008836">
    <property type="term" value="F:diaminopimelate decarboxylase activity"/>
    <property type="evidence" value="ECO:0007669"/>
    <property type="project" value="InterPro"/>
</dbReference>
<reference evidence="9 10" key="1">
    <citation type="submission" date="2020-10" db="EMBL/GenBank/DDBJ databases">
        <title>Olsenella immobilis sp.nov., isolated from the mud in a fermentation cellar used for the production of Chinese strong-flavoured liquor.</title>
        <authorList>
            <person name="Lu L."/>
        </authorList>
    </citation>
    <scope>NUCLEOTIDE SEQUENCE [LARGE SCALE GENOMIC DNA]</scope>
    <source>
        <strain evidence="9 10">LZLJ-2</strain>
    </source>
</reference>
<dbReference type="KEGG" id="tio:INP52_03795"/>
<dbReference type="Gene3D" id="3.20.20.10">
    <property type="entry name" value="Alanine racemase"/>
    <property type="match status" value="1"/>
</dbReference>
<protein>
    <submittedName>
        <fullName evidence="9">Diaminopimelate decarboxylase</fullName>
    </submittedName>
</protein>
<dbReference type="SUPFAM" id="SSF50621">
    <property type="entry name" value="Alanine racemase C-terminal domain-like"/>
    <property type="match status" value="1"/>
</dbReference>
<dbReference type="InterPro" id="IPR009006">
    <property type="entry name" value="Ala_racemase/Decarboxylase_C"/>
</dbReference>
<dbReference type="Pfam" id="PF00278">
    <property type="entry name" value="Orn_DAP_Arg_deC"/>
    <property type="match status" value="1"/>
</dbReference>
<gene>
    <name evidence="9" type="ORF">INP52_03795</name>
</gene>
<evidence type="ECO:0000256" key="2">
    <source>
        <dbReference type="ARBA" id="ARBA00022793"/>
    </source>
</evidence>
<dbReference type="CDD" id="cd06828">
    <property type="entry name" value="PLPDE_III_DapDC"/>
    <property type="match status" value="1"/>
</dbReference>
<evidence type="ECO:0000256" key="6">
    <source>
        <dbReference type="RuleBase" id="RU003737"/>
    </source>
</evidence>
<keyword evidence="2" id="KW-0210">Decarboxylase</keyword>
<keyword evidence="10" id="KW-1185">Reference proteome</keyword>
<dbReference type="InterPro" id="IPR029066">
    <property type="entry name" value="PLP-binding_barrel"/>
</dbReference>
<keyword evidence="3 5" id="KW-0663">Pyridoxal phosphate</keyword>
<feature type="domain" description="Orn/DAP/Arg decarboxylase 2 C-terminal" evidence="7">
    <location>
        <begin position="37"/>
        <end position="384"/>
    </location>
</feature>
<sequence length="448" mass="48460">MENGTTEAAGARAERAKRPFVSREQLEKVALRHPTPFYLYDEALIRERVRRLQEAFAWNPGFKEYFAVKATPTPAIVALLAELGCGCDCASATELLLADACGVIGRNVMLSSNDTPPADFVHADRMGALINLDSYDMVACLADALGGRLPDVVCLRVNPGGTFAAANQIIGAPEDSKFGMTVEQTLAAAKELAAAGVREFGLHAFLASNAQGDGYYPALARILFELAVRVSRETGVDVTFVDLSGGVGVAYRPEERPVDIAAVGEGVRRAFERVLVPAGMGDVAIFSELGRWLLAPCGALVTRVIHEKVTYRDYLGVDACAADLMRPAVYGAYHHISVMGFEGAAPTRTYNVVGGLCENSDQFARDRPLPQVHIGDLLFVHDAGAHGRSMGYNYNGRLRSAELLLHEDGHVELVRRAETPEDYFVTVEVGALGERVRRKLEEARPPDA</sequence>
<feature type="modified residue" description="N6-(pyridoxal phosphate)lysine" evidence="5">
    <location>
        <position position="69"/>
    </location>
</feature>
<accession>A0A7S7MA53</accession>
<dbReference type="EMBL" id="CP063767">
    <property type="protein sequence ID" value="QOY61557.1"/>
    <property type="molecule type" value="Genomic_DNA"/>
</dbReference>
<dbReference type="GO" id="GO:0009089">
    <property type="term" value="P:lysine biosynthetic process via diaminopimelate"/>
    <property type="evidence" value="ECO:0007669"/>
    <property type="project" value="InterPro"/>
</dbReference>
<evidence type="ECO:0000313" key="10">
    <source>
        <dbReference type="Proteomes" id="UP000593735"/>
    </source>
</evidence>
<dbReference type="InterPro" id="IPR000183">
    <property type="entry name" value="Orn/DAP/Arg_de-COase"/>
</dbReference>
<proteinExistence type="inferred from homology"/>
<evidence type="ECO:0000259" key="7">
    <source>
        <dbReference type="Pfam" id="PF00278"/>
    </source>
</evidence>
<comment type="cofactor">
    <cofactor evidence="1 5">
        <name>pyridoxal 5'-phosphate</name>
        <dbReference type="ChEBI" id="CHEBI:597326"/>
    </cofactor>
</comment>
<organism evidence="9 10">
    <name type="scientific">Thermophilibacter immobilis</name>
    <dbReference type="NCBI Taxonomy" id="2779519"/>
    <lineage>
        <taxon>Bacteria</taxon>
        <taxon>Bacillati</taxon>
        <taxon>Actinomycetota</taxon>
        <taxon>Coriobacteriia</taxon>
        <taxon>Coriobacteriales</taxon>
        <taxon>Atopobiaceae</taxon>
        <taxon>Thermophilibacter</taxon>
    </lineage>
</organism>
<dbReference type="PRINTS" id="PR01181">
    <property type="entry name" value="DAPDCRBXLASE"/>
</dbReference>
<dbReference type="SUPFAM" id="SSF51419">
    <property type="entry name" value="PLP-binding barrel"/>
    <property type="match status" value="1"/>
</dbReference>
<dbReference type="InterPro" id="IPR002986">
    <property type="entry name" value="DAP_deCOOHase_LysA"/>
</dbReference>
<evidence type="ECO:0000256" key="3">
    <source>
        <dbReference type="ARBA" id="ARBA00022898"/>
    </source>
</evidence>
<keyword evidence="4" id="KW-0456">Lyase</keyword>
<name>A0A7S7MA53_9ACTN</name>
<feature type="domain" description="Orn/DAP/Arg decarboxylase 2 N-terminal" evidence="8">
    <location>
        <begin position="44"/>
        <end position="294"/>
    </location>
</feature>
<dbReference type="InterPro" id="IPR022643">
    <property type="entry name" value="De-COase2_C"/>
</dbReference>
<dbReference type="AlphaFoldDB" id="A0A7S7MA53"/>
<dbReference type="PRINTS" id="PR01179">
    <property type="entry name" value="ODADCRBXLASE"/>
</dbReference>
<dbReference type="Pfam" id="PF02784">
    <property type="entry name" value="Orn_Arg_deC_N"/>
    <property type="match status" value="1"/>
</dbReference>
<dbReference type="PANTHER" id="PTHR43727:SF2">
    <property type="entry name" value="GROUP IV DECARBOXYLASE"/>
    <property type="match status" value="1"/>
</dbReference>
<evidence type="ECO:0000256" key="4">
    <source>
        <dbReference type="ARBA" id="ARBA00023239"/>
    </source>
</evidence>
<feature type="active site" description="Proton donor" evidence="5">
    <location>
        <position position="357"/>
    </location>
</feature>
<dbReference type="Proteomes" id="UP000593735">
    <property type="component" value="Chromosome"/>
</dbReference>
<dbReference type="Gene3D" id="2.40.37.10">
    <property type="entry name" value="Lyase, Ornithine Decarboxylase, Chain A, domain 1"/>
    <property type="match status" value="1"/>
</dbReference>
<comment type="similarity">
    <text evidence="6">Belongs to the Orn/Lys/Arg decarboxylase class-II family.</text>
</comment>
<dbReference type="FunFam" id="3.20.20.10:FF:000003">
    <property type="entry name" value="Diaminopimelate decarboxylase"/>
    <property type="match status" value="1"/>
</dbReference>
<evidence type="ECO:0000256" key="5">
    <source>
        <dbReference type="PIRSR" id="PIRSR600183-50"/>
    </source>
</evidence>
<evidence type="ECO:0000313" key="9">
    <source>
        <dbReference type="EMBL" id="QOY61557.1"/>
    </source>
</evidence>
<evidence type="ECO:0000256" key="1">
    <source>
        <dbReference type="ARBA" id="ARBA00001933"/>
    </source>
</evidence>
<evidence type="ECO:0000259" key="8">
    <source>
        <dbReference type="Pfam" id="PF02784"/>
    </source>
</evidence>